<organism evidence="2 3">
    <name type="scientific">Aureibacter tunicatorum</name>
    <dbReference type="NCBI Taxonomy" id="866807"/>
    <lineage>
        <taxon>Bacteria</taxon>
        <taxon>Pseudomonadati</taxon>
        <taxon>Bacteroidota</taxon>
        <taxon>Cytophagia</taxon>
        <taxon>Cytophagales</taxon>
        <taxon>Persicobacteraceae</taxon>
        <taxon>Aureibacter</taxon>
    </lineage>
</organism>
<feature type="transmembrane region" description="Helical" evidence="1">
    <location>
        <begin position="21"/>
        <end position="50"/>
    </location>
</feature>
<dbReference type="Proteomes" id="UP001185092">
    <property type="component" value="Unassembled WGS sequence"/>
</dbReference>
<feature type="transmembrane region" description="Helical" evidence="1">
    <location>
        <begin position="208"/>
        <end position="235"/>
    </location>
</feature>
<keyword evidence="1" id="KW-0812">Transmembrane</keyword>
<feature type="transmembrane region" description="Helical" evidence="1">
    <location>
        <begin position="156"/>
        <end position="176"/>
    </location>
</feature>
<keyword evidence="1" id="KW-1133">Transmembrane helix</keyword>
<proteinExistence type="predicted"/>
<evidence type="ECO:0000313" key="2">
    <source>
        <dbReference type="EMBL" id="MDR6241391.1"/>
    </source>
</evidence>
<dbReference type="EMBL" id="JAVDQD010000008">
    <property type="protein sequence ID" value="MDR6241391.1"/>
    <property type="molecule type" value="Genomic_DNA"/>
</dbReference>
<dbReference type="PANTHER" id="PTHR34219">
    <property type="entry name" value="IRON-REGULATED INNER MEMBRANE PROTEIN-RELATED"/>
    <property type="match status" value="1"/>
</dbReference>
<dbReference type="InterPro" id="IPR005625">
    <property type="entry name" value="PepSY-ass_TM"/>
</dbReference>
<evidence type="ECO:0000256" key="1">
    <source>
        <dbReference type="SAM" id="Phobius"/>
    </source>
</evidence>
<keyword evidence="3" id="KW-1185">Reference proteome</keyword>
<comment type="caution">
    <text evidence="2">The sequence shown here is derived from an EMBL/GenBank/DDBJ whole genome shotgun (WGS) entry which is preliminary data.</text>
</comment>
<protein>
    <submittedName>
        <fullName evidence="2">Iron-regulated membrane protein</fullName>
    </submittedName>
</protein>
<dbReference type="RefSeq" id="WP_309942108.1">
    <property type="nucleotide sequence ID" value="NZ_AP025306.1"/>
</dbReference>
<evidence type="ECO:0000313" key="3">
    <source>
        <dbReference type="Proteomes" id="UP001185092"/>
    </source>
</evidence>
<sequence length="392" mass="44776">MLTKEMAKDKKSKVKKRSKKNWYNWHLYLGLITGVVVFVVSVTGCCWAFKEEIESLDAWHLSVKEESKPFIAATKAKEIALTALPGRHIHGIIYGDKSQSLEVVFYEEEPEFYHSVYLNPYSGEVIRVKDHFKGFFAFVLKGHTRLWLPKDIGENIIALSTLIFLSMVISGIVLWWPKNKKGLKQRLVFLWKSTTKWKRKNFDLHTIIGFYASSLAFALAFTGCVMAYGWFYFIVFKATGGDKNPRFVYPENISKAGVPVKPIDELVPILMDRYSEAKSYELHFPENDTTGILVEMANSDGLHYDMDYRFYDQRTLEELSTNSIYGAYENADFADKVIRMNYDIHIGAIGGLAGKIIAFIASLLAASLPVTGFLMYWGRKKKPAKQRKMATA</sequence>
<dbReference type="AlphaFoldDB" id="A0AAE4BU38"/>
<feature type="transmembrane region" description="Helical" evidence="1">
    <location>
        <begin position="356"/>
        <end position="378"/>
    </location>
</feature>
<reference evidence="2" key="1">
    <citation type="submission" date="2023-07" db="EMBL/GenBank/DDBJ databases">
        <title>Genomic Encyclopedia of Type Strains, Phase IV (KMG-IV): sequencing the most valuable type-strain genomes for metagenomic binning, comparative biology and taxonomic classification.</title>
        <authorList>
            <person name="Goeker M."/>
        </authorList>
    </citation>
    <scope>NUCLEOTIDE SEQUENCE</scope>
    <source>
        <strain evidence="2">DSM 26174</strain>
    </source>
</reference>
<accession>A0AAE4BU38</accession>
<name>A0AAE4BU38_9BACT</name>
<dbReference type="PANTHER" id="PTHR34219:SF3">
    <property type="entry name" value="BLL7967 PROTEIN"/>
    <property type="match status" value="1"/>
</dbReference>
<dbReference type="Pfam" id="PF03929">
    <property type="entry name" value="PepSY_TM"/>
    <property type="match status" value="1"/>
</dbReference>
<gene>
    <name evidence="2" type="ORF">HNQ88_004478</name>
</gene>
<keyword evidence="1" id="KW-0472">Membrane</keyword>